<evidence type="ECO:0000313" key="2">
    <source>
        <dbReference type="Proteomes" id="UP001152049"/>
    </source>
</evidence>
<dbReference type="AlphaFoldDB" id="A0A9W8VEY6"/>
<dbReference type="OrthoDB" id="5215911at2759"/>
<dbReference type="Proteomes" id="UP001152049">
    <property type="component" value="Unassembled WGS sequence"/>
</dbReference>
<sequence>MDIQTFVRGRDTPTLGIWGYLRSAQASTSTGLVDGVESVSGLPRSLIDIFARLGDASAEDAFAGWPGYEGILYPYTAARLEVSILQDKPSWVEALRKYGHLCDAYRETPNALVLEEILDNALQIGDNDIDLDKEAQQRGVELSLF</sequence>
<keyword evidence="2" id="KW-1185">Reference proteome</keyword>
<gene>
    <name evidence="1" type="ORF">NW762_008972</name>
</gene>
<evidence type="ECO:0000313" key="1">
    <source>
        <dbReference type="EMBL" id="KAJ4256876.1"/>
    </source>
</evidence>
<dbReference type="EMBL" id="JAOQAZ010000018">
    <property type="protein sequence ID" value="KAJ4256876.1"/>
    <property type="molecule type" value="Genomic_DNA"/>
</dbReference>
<accession>A0A9W8VEY6</accession>
<reference evidence="1" key="1">
    <citation type="submission" date="2022-09" db="EMBL/GenBank/DDBJ databases">
        <title>Fusarium specimens isolated from Avocado Roots.</title>
        <authorList>
            <person name="Stajich J."/>
            <person name="Roper C."/>
            <person name="Heimlech-Rivalta G."/>
        </authorList>
    </citation>
    <scope>NUCLEOTIDE SEQUENCE</scope>
    <source>
        <strain evidence="1">CF00136</strain>
    </source>
</reference>
<organism evidence="1 2">
    <name type="scientific">Fusarium torreyae</name>
    <dbReference type="NCBI Taxonomy" id="1237075"/>
    <lineage>
        <taxon>Eukaryota</taxon>
        <taxon>Fungi</taxon>
        <taxon>Dikarya</taxon>
        <taxon>Ascomycota</taxon>
        <taxon>Pezizomycotina</taxon>
        <taxon>Sordariomycetes</taxon>
        <taxon>Hypocreomycetidae</taxon>
        <taxon>Hypocreales</taxon>
        <taxon>Nectriaceae</taxon>
        <taxon>Fusarium</taxon>
    </lineage>
</organism>
<proteinExistence type="predicted"/>
<name>A0A9W8VEY6_9HYPO</name>
<protein>
    <submittedName>
        <fullName evidence="1">Uncharacterized protein</fullName>
    </submittedName>
</protein>
<comment type="caution">
    <text evidence="1">The sequence shown here is derived from an EMBL/GenBank/DDBJ whole genome shotgun (WGS) entry which is preliminary data.</text>
</comment>